<reference evidence="1" key="1">
    <citation type="submission" date="2017-12" db="EMBL/GenBank/DDBJ databases">
        <authorList>
            <person name="Katneni V.K."/>
            <person name="Shekhar M.S."/>
            <person name="Otta S.K."/>
            <person name="Karthic K."/>
            <person name="Jangam A.K."/>
            <person name="Gopikrishna G."/>
            <person name="Vijayan K.K."/>
        </authorList>
    </citation>
    <scope>NUCLEOTIDE SEQUENCE [LARGE SCALE GENOMIC DNA]</scope>
    <source>
        <strain evidence="1">IN_AP4RU</strain>
    </source>
</reference>
<sequence length="66" mass="7631">MEDFIAEENFVETAHNEMDIGLILDAKKNDPTRDANLRLVKPHGINVQSFPILRTPHMARRNRYIG</sequence>
<reference evidence="1" key="2">
    <citation type="journal article" date="2018" name="Genome Announc.">
        <title>First Report of a Complete Genome Sequence of White spot syndrome virus from India.</title>
        <authorList>
            <person name="Vinaya Kumar K."/>
            <person name="Shekhar M.S."/>
            <person name="Otta S.K."/>
            <person name="Karthic K."/>
            <person name="Ashok Kumar J."/>
            <person name="Gopikrishna G."/>
            <person name="Vijayan K.K."/>
        </authorList>
    </citation>
    <scope>NUCLEOTIDE SEQUENCE</scope>
    <source>
        <strain evidence="1">IN_AP4RU</strain>
    </source>
</reference>
<dbReference type="Proteomes" id="UP000267352">
    <property type="component" value="Segment"/>
</dbReference>
<name>A0A2I6SC73_9VIRU</name>
<organism evidence="1">
    <name type="scientific">White spot syndrome virus</name>
    <dbReference type="NCBI Taxonomy" id="342409"/>
    <lineage>
        <taxon>Viruses</taxon>
        <taxon>Viruses incertae sedis</taxon>
        <taxon>Naldaviricetes</taxon>
        <taxon>Nimaviridae</taxon>
        <taxon>Whispovirus</taxon>
    </lineage>
</organism>
<protein>
    <submittedName>
        <fullName evidence="1">WSSV389</fullName>
    </submittedName>
</protein>
<accession>A0A2I6SC73</accession>
<dbReference type="EMBL" id="MG702567">
    <property type="protein sequence ID" value="AUO15163.1"/>
    <property type="molecule type" value="Genomic_DNA"/>
</dbReference>
<proteinExistence type="predicted"/>
<evidence type="ECO:0000313" key="1">
    <source>
        <dbReference type="EMBL" id="AUO15163.1"/>
    </source>
</evidence>